<keyword evidence="7" id="KW-0143">Chaperone</keyword>
<dbReference type="SUPFAM" id="SSF46565">
    <property type="entry name" value="Chaperone J-domain"/>
    <property type="match status" value="1"/>
</dbReference>
<dbReference type="RefSeq" id="WP_109678236.1">
    <property type="nucleotide sequence ID" value="NZ_CP086615.1"/>
</dbReference>
<dbReference type="InterPro" id="IPR002939">
    <property type="entry name" value="DnaJ_C"/>
</dbReference>
<dbReference type="OrthoDB" id="9779889at2"/>
<dbReference type="CDD" id="cd06257">
    <property type="entry name" value="DnaJ"/>
    <property type="match status" value="1"/>
</dbReference>
<dbReference type="GO" id="GO:0042026">
    <property type="term" value="P:protein refolding"/>
    <property type="evidence" value="ECO:0007669"/>
    <property type="project" value="TreeGrafter"/>
</dbReference>
<evidence type="ECO:0000256" key="7">
    <source>
        <dbReference type="ARBA" id="ARBA00023186"/>
    </source>
</evidence>
<dbReference type="Pfam" id="PF01556">
    <property type="entry name" value="DnaJ_C"/>
    <property type="match status" value="1"/>
</dbReference>
<evidence type="ECO:0000256" key="4">
    <source>
        <dbReference type="ARBA" id="ARBA00022771"/>
    </source>
</evidence>
<dbReference type="GO" id="GO:0005737">
    <property type="term" value="C:cytoplasm"/>
    <property type="evidence" value="ECO:0007669"/>
    <property type="project" value="TreeGrafter"/>
</dbReference>
<dbReference type="InterPro" id="IPR008971">
    <property type="entry name" value="HSP40/DnaJ_pept-bd"/>
</dbReference>
<evidence type="ECO:0000256" key="5">
    <source>
        <dbReference type="ARBA" id="ARBA00022833"/>
    </source>
</evidence>
<accession>A0A2U2N302</accession>
<evidence type="ECO:0000256" key="2">
    <source>
        <dbReference type="ARBA" id="ARBA00022723"/>
    </source>
</evidence>
<dbReference type="InterPro" id="IPR018253">
    <property type="entry name" value="DnaJ_domain_CS"/>
</dbReference>
<evidence type="ECO:0000313" key="9">
    <source>
        <dbReference type="EMBL" id="PWG63349.1"/>
    </source>
</evidence>
<keyword evidence="1" id="KW-0963">Cytoplasm</keyword>
<gene>
    <name evidence="9" type="ORF">DEM34_08545</name>
</gene>
<dbReference type="PANTHER" id="PTHR43096">
    <property type="entry name" value="DNAJ HOMOLOG 1, MITOCHONDRIAL-RELATED"/>
    <property type="match status" value="1"/>
</dbReference>
<dbReference type="SMART" id="SM00271">
    <property type="entry name" value="DnaJ"/>
    <property type="match status" value="1"/>
</dbReference>
<protein>
    <submittedName>
        <fullName evidence="9">Cytochrome C biogenesis protein</fullName>
    </submittedName>
</protein>
<keyword evidence="10" id="KW-1185">Reference proteome</keyword>
<dbReference type="InterPro" id="IPR001623">
    <property type="entry name" value="DnaJ_domain"/>
</dbReference>
<dbReference type="Proteomes" id="UP000245474">
    <property type="component" value="Unassembled WGS sequence"/>
</dbReference>
<dbReference type="GO" id="GO:0003677">
    <property type="term" value="F:DNA binding"/>
    <property type="evidence" value="ECO:0007669"/>
    <property type="project" value="UniProtKB-KW"/>
</dbReference>
<keyword evidence="5" id="KW-0862">Zinc</keyword>
<dbReference type="FunFam" id="2.60.260.20:FF:000005">
    <property type="entry name" value="Chaperone protein dnaJ 1, mitochondrial"/>
    <property type="match status" value="1"/>
</dbReference>
<evidence type="ECO:0000256" key="6">
    <source>
        <dbReference type="ARBA" id="ARBA00023125"/>
    </source>
</evidence>
<dbReference type="SUPFAM" id="SSF49493">
    <property type="entry name" value="HSP40/DnaJ peptide-binding domain"/>
    <property type="match status" value="2"/>
</dbReference>
<dbReference type="GO" id="GO:0051082">
    <property type="term" value="F:unfolded protein binding"/>
    <property type="evidence" value="ECO:0007669"/>
    <property type="project" value="InterPro"/>
</dbReference>
<dbReference type="AlphaFoldDB" id="A0A2U2N302"/>
<keyword evidence="2" id="KW-0479">Metal-binding</keyword>
<dbReference type="Pfam" id="PF00226">
    <property type="entry name" value="DnaJ"/>
    <property type="match status" value="1"/>
</dbReference>
<comment type="caution">
    <text evidence="9">The sequence shown here is derived from an EMBL/GenBank/DDBJ whole genome shotgun (WGS) entry which is preliminary data.</text>
</comment>
<dbReference type="EMBL" id="QFFI01000011">
    <property type="protein sequence ID" value="PWG63349.1"/>
    <property type="molecule type" value="Genomic_DNA"/>
</dbReference>
<evidence type="ECO:0000256" key="1">
    <source>
        <dbReference type="ARBA" id="ARBA00022490"/>
    </source>
</evidence>
<dbReference type="PANTHER" id="PTHR43096:SF52">
    <property type="entry name" value="DNAJ HOMOLOG 1, MITOCHONDRIAL-RELATED"/>
    <property type="match status" value="1"/>
</dbReference>
<dbReference type="FunFam" id="2.60.260.20:FF:000008">
    <property type="entry name" value="Curved DNA-binding protein"/>
    <property type="match status" value="1"/>
</dbReference>
<sequence>MEFKDYYKVLGVSRDASQDEIKRAYRKLARKYHPDVSEEADAEQRFKEVGEAYEVLKDPEKRKAYDQLGSGYREGQDFRPPPGWEQDFDFSGGGFTDAEGFSDFFESIFGRGVGRAGGGFRRSDVHMKGEDQVARIQISLEDAFHGATRGITLPRHEVDAQGRVITRHKTLNVHIPKGITEGRWIRLAGQGGPGMGGAPAGDLYLEVTFRPHPTFHAEGRDIFVTLPITPWEAALGAKVKVPTLSGPVDLQIPAGSDSGRKLRLKERGLPGDPRGDQYVELRVVVPKPENDRQKELYRELAEQTSTNPRKAMGF</sequence>
<dbReference type="PROSITE" id="PS50076">
    <property type="entry name" value="DNAJ_2"/>
    <property type="match status" value="1"/>
</dbReference>
<dbReference type="PROSITE" id="PS00636">
    <property type="entry name" value="DNAJ_1"/>
    <property type="match status" value="1"/>
</dbReference>
<dbReference type="CDD" id="cd10747">
    <property type="entry name" value="DnaJ_C"/>
    <property type="match status" value="1"/>
</dbReference>
<reference evidence="9 10" key="1">
    <citation type="submission" date="2018-05" db="EMBL/GenBank/DDBJ databases">
        <title>Spiribacter halobius sp. nov., a moderately halophilic bacterium isolated from marine solar saltern.</title>
        <authorList>
            <person name="Zheng W.-S."/>
            <person name="Lu D.-C."/>
            <person name="Du Z.-J."/>
        </authorList>
    </citation>
    <scope>NUCLEOTIDE SEQUENCE [LARGE SCALE GENOMIC DNA]</scope>
    <source>
        <strain evidence="9 10">E85</strain>
    </source>
</reference>
<dbReference type="PRINTS" id="PR00625">
    <property type="entry name" value="JDOMAIN"/>
</dbReference>
<evidence type="ECO:0000259" key="8">
    <source>
        <dbReference type="PROSITE" id="PS50076"/>
    </source>
</evidence>
<keyword evidence="6" id="KW-0238">DNA-binding</keyword>
<evidence type="ECO:0000313" key="10">
    <source>
        <dbReference type="Proteomes" id="UP000245474"/>
    </source>
</evidence>
<feature type="domain" description="J" evidence="8">
    <location>
        <begin position="5"/>
        <end position="69"/>
    </location>
</feature>
<dbReference type="Gene3D" id="1.10.287.110">
    <property type="entry name" value="DnaJ domain"/>
    <property type="match status" value="1"/>
</dbReference>
<evidence type="ECO:0000256" key="3">
    <source>
        <dbReference type="ARBA" id="ARBA00022737"/>
    </source>
</evidence>
<name>A0A2U2N302_9GAMM</name>
<dbReference type="InterPro" id="IPR036869">
    <property type="entry name" value="J_dom_sf"/>
</dbReference>
<keyword evidence="4" id="KW-0863">Zinc-finger</keyword>
<organism evidence="9 10">
    <name type="scientific">Sediminicurvatus halobius</name>
    <dbReference type="NCBI Taxonomy" id="2182432"/>
    <lineage>
        <taxon>Bacteria</taxon>
        <taxon>Pseudomonadati</taxon>
        <taxon>Pseudomonadota</taxon>
        <taxon>Gammaproteobacteria</taxon>
        <taxon>Chromatiales</taxon>
        <taxon>Ectothiorhodospiraceae</taxon>
        <taxon>Sediminicurvatus</taxon>
    </lineage>
</organism>
<proteinExistence type="predicted"/>
<keyword evidence="3" id="KW-0677">Repeat</keyword>
<dbReference type="GO" id="GO:0008270">
    <property type="term" value="F:zinc ion binding"/>
    <property type="evidence" value="ECO:0007669"/>
    <property type="project" value="UniProtKB-KW"/>
</dbReference>
<dbReference type="Gene3D" id="2.60.260.20">
    <property type="entry name" value="Urease metallochaperone UreE, N-terminal domain"/>
    <property type="match status" value="2"/>
</dbReference>